<dbReference type="InterPro" id="IPR037053">
    <property type="entry name" value="Phage_tail_collar_dom_sf"/>
</dbReference>
<dbReference type="STRING" id="1391654.AKJ09_10293"/>
<dbReference type="EMBL" id="CP012333">
    <property type="protein sequence ID" value="AKV03630.1"/>
    <property type="molecule type" value="Genomic_DNA"/>
</dbReference>
<gene>
    <name evidence="2" type="ORF">AKJ09_10293</name>
</gene>
<dbReference type="AlphaFoldDB" id="A0A0K1QDX0"/>
<dbReference type="InterPro" id="IPR011083">
    <property type="entry name" value="Phage_tail_collar_dom"/>
</dbReference>
<evidence type="ECO:0000313" key="2">
    <source>
        <dbReference type="EMBL" id="AKV03630.1"/>
    </source>
</evidence>
<proteinExistence type="predicted"/>
<feature type="domain" description="Phage tail collar" evidence="1">
    <location>
        <begin position="7"/>
        <end position="63"/>
    </location>
</feature>
<dbReference type="OrthoDB" id="9810174at2"/>
<dbReference type="RefSeq" id="WP_146654369.1">
    <property type="nucleotide sequence ID" value="NZ_CP012333.1"/>
</dbReference>
<accession>A0A0K1QDX0</accession>
<name>A0A0K1QDX0_9BACT</name>
<dbReference type="Proteomes" id="UP000064967">
    <property type="component" value="Chromosome"/>
</dbReference>
<organism evidence="2 3">
    <name type="scientific">Labilithrix luteola</name>
    <dbReference type="NCBI Taxonomy" id="1391654"/>
    <lineage>
        <taxon>Bacteria</taxon>
        <taxon>Pseudomonadati</taxon>
        <taxon>Myxococcota</taxon>
        <taxon>Polyangia</taxon>
        <taxon>Polyangiales</taxon>
        <taxon>Labilitrichaceae</taxon>
        <taxon>Labilithrix</taxon>
    </lineage>
</organism>
<reference evidence="2 3" key="1">
    <citation type="submission" date="2015-08" db="EMBL/GenBank/DDBJ databases">
        <authorList>
            <person name="Babu N.S."/>
            <person name="Beckwith C.J."/>
            <person name="Beseler K.G."/>
            <person name="Brison A."/>
            <person name="Carone J.V."/>
            <person name="Caskin T.P."/>
            <person name="Diamond M."/>
            <person name="Durham M.E."/>
            <person name="Foxe J.M."/>
            <person name="Go M."/>
            <person name="Henderson B.A."/>
            <person name="Jones I.B."/>
            <person name="McGettigan J.A."/>
            <person name="Micheletti S.J."/>
            <person name="Nasrallah M.E."/>
            <person name="Ortiz D."/>
            <person name="Piller C.R."/>
            <person name="Privatt S.R."/>
            <person name="Schneider S.L."/>
            <person name="Sharp S."/>
            <person name="Smith T.C."/>
            <person name="Stanton J.D."/>
            <person name="Ullery H.E."/>
            <person name="Wilson R.J."/>
            <person name="Serrano M.G."/>
            <person name="Buck G."/>
            <person name="Lee V."/>
            <person name="Wang Y."/>
            <person name="Carvalho R."/>
            <person name="Voegtly L."/>
            <person name="Shi R."/>
            <person name="Duckworth R."/>
            <person name="Johnson A."/>
            <person name="Loviza R."/>
            <person name="Walstead R."/>
            <person name="Shah Z."/>
            <person name="Kiflezghi M."/>
            <person name="Wade K."/>
            <person name="Ball S.L."/>
            <person name="Bradley K.W."/>
            <person name="Asai D.J."/>
            <person name="Bowman C.A."/>
            <person name="Russell D.A."/>
            <person name="Pope W.H."/>
            <person name="Jacobs-Sera D."/>
            <person name="Hendrix R.W."/>
            <person name="Hatfull G.F."/>
        </authorList>
    </citation>
    <scope>NUCLEOTIDE SEQUENCE [LARGE SCALE GENOMIC DNA]</scope>
    <source>
        <strain evidence="2 3">DSM 27648</strain>
    </source>
</reference>
<dbReference type="SUPFAM" id="SSF88874">
    <property type="entry name" value="Receptor-binding domain of short tail fibre protein gp12"/>
    <property type="match status" value="1"/>
</dbReference>
<dbReference type="Pfam" id="PF07484">
    <property type="entry name" value="Collar"/>
    <property type="match status" value="1"/>
</dbReference>
<protein>
    <submittedName>
        <fullName evidence="2">Microcystin dependent protein</fullName>
    </submittedName>
</protein>
<dbReference type="KEGG" id="llu:AKJ09_10293"/>
<evidence type="ECO:0000259" key="1">
    <source>
        <dbReference type="Pfam" id="PF07484"/>
    </source>
</evidence>
<keyword evidence="3" id="KW-1185">Reference proteome</keyword>
<dbReference type="Gene3D" id="3.90.1340.10">
    <property type="entry name" value="Phage tail collar domain"/>
    <property type="match status" value="1"/>
</dbReference>
<evidence type="ECO:0000313" key="3">
    <source>
        <dbReference type="Proteomes" id="UP000064967"/>
    </source>
</evidence>
<dbReference type="PATRIC" id="fig|1391654.3.peg.10429"/>
<sequence length="174" mass="18181">MSTPYVGEIRMFAGNFAPAGWMLCQGQILQISQYAVLYNLIGVTYGGDGVNTFALPDLRGRVPIHMGTNAGVTYPLGQQAGVESVTLTTSQLPTHTHAWNVVGTAGSADTAKLPNGYLANGSALSYDNNAASARTALGTSTIAPTGGNQPHENMAPFLCINFIIALFGVFPSQT</sequence>